<dbReference type="RefSeq" id="WP_093975851.1">
    <property type="nucleotide sequence ID" value="NZ_FXXQ01000022.1"/>
</dbReference>
<dbReference type="PANTHER" id="PTHR30536">
    <property type="entry name" value="ALTRONATE/GALACTARATE DEHYDRATASE"/>
    <property type="match status" value="1"/>
</dbReference>
<organism evidence="3 4">
    <name type="scientific">Boseongicola aestuarii</name>
    <dbReference type="NCBI Taxonomy" id="1470561"/>
    <lineage>
        <taxon>Bacteria</taxon>
        <taxon>Pseudomonadati</taxon>
        <taxon>Pseudomonadota</taxon>
        <taxon>Alphaproteobacteria</taxon>
        <taxon>Rhodobacterales</taxon>
        <taxon>Paracoccaceae</taxon>
        <taxon>Boseongicola</taxon>
    </lineage>
</organism>
<evidence type="ECO:0000313" key="4">
    <source>
        <dbReference type="Proteomes" id="UP000201838"/>
    </source>
</evidence>
<keyword evidence="1 3" id="KW-0456">Lyase</keyword>
<dbReference type="InterPro" id="IPR052172">
    <property type="entry name" value="UxaA_altronate/galactarate_dh"/>
</dbReference>
<dbReference type="EMBL" id="FXXQ01000022">
    <property type="protein sequence ID" value="SMX25669.1"/>
    <property type="molecule type" value="Genomic_DNA"/>
</dbReference>
<protein>
    <submittedName>
        <fullName evidence="3">Altronate dehydratase</fullName>
        <ecNumber evidence="3">4.2.1.7</ecNumber>
    </submittedName>
</protein>
<dbReference type="GO" id="GO:0019698">
    <property type="term" value="P:D-galacturonate catabolic process"/>
    <property type="evidence" value="ECO:0007669"/>
    <property type="project" value="TreeGrafter"/>
</dbReference>
<dbReference type="InterPro" id="IPR013974">
    <property type="entry name" value="SAF"/>
</dbReference>
<dbReference type="Gene3D" id="2.30.130.110">
    <property type="match status" value="1"/>
</dbReference>
<dbReference type="SMART" id="SM00858">
    <property type="entry name" value="SAF"/>
    <property type="match status" value="1"/>
</dbReference>
<evidence type="ECO:0000256" key="1">
    <source>
        <dbReference type="ARBA" id="ARBA00023239"/>
    </source>
</evidence>
<dbReference type="CDD" id="cd11613">
    <property type="entry name" value="SAF_AH_GD"/>
    <property type="match status" value="1"/>
</dbReference>
<dbReference type="EC" id="4.2.1.7" evidence="3"/>
<dbReference type="Pfam" id="PF08666">
    <property type="entry name" value="SAF"/>
    <property type="match status" value="1"/>
</dbReference>
<dbReference type="Proteomes" id="UP000201838">
    <property type="component" value="Unassembled WGS sequence"/>
</dbReference>
<dbReference type="AlphaFoldDB" id="A0A238J4J2"/>
<keyword evidence="4" id="KW-1185">Reference proteome</keyword>
<dbReference type="OrthoDB" id="9804574at2"/>
<dbReference type="GO" id="GO:0008789">
    <property type="term" value="F:altronate dehydratase activity"/>
    <property type="evidence" value="ECO:0007669"/>
    <property type="project" value="UniProtKB-EC"/>
</dbReference>
<dbReference type="InterPro" id="IPR044144">
    <property type="entry name" value="SAF_UxaA/GarD"/>
</dbReference>
<evidence type="ECO:0000259" key="2">
    <source>
        <dbReference type="SMART" id="SM00858"/>
    </source>
</evidence>
<name>A0A238J4J2_9RHOB</name>
<dbReference type="PANTHER" id="PTHR30536:SF5">
    <property type="entry name" value="ALTRONATE DEHYDRATASE"/>
    <property type="match status" value="1"/>
</dbReference>
<sequence>MVGRTDDRLIVLAETDTVAVVRAAIAQGERVWIGGEEITLERAVTMGHKLARMRMKPGDKVLKYGVPIGSVTENIAVGAHVHLHNIKSDYTPTYALDAAGDVT</sequence>
<evidence type="ECO:0000313" key="3">
    <source>
        <dbReference type="EMBL" id="SMX25669.1"/>
    </source>
</evidence>
<reference evidence="3 4" key="1">
    <citation type="submission" date="2017-05" db="EMBL/GenBank/DDBJ databases">
        <authorList>
            <person name="Song R."/>
            <person name="Chenine A.L."/>
            <person name="Ruprecht R.M."/>
        </authorList>
    </citation>
    <scope>NUCLEOTIDE SEQUENCE [LARGE SCALE GENOMIC DNA]</scope>
    <source>
        <strain evidence="3 4">CECT 8489</strain>
    </source>
</reference>
<gene>
    <name evidence="3" type="primary">uxaA_2</name>
    <name evidence="3" type="ORF">BOA8489_03813</name>
</gene>
<feature type="domain" description="SAF" evidence="2">
    <location>
        <begin position="16"/>
        <end position="87"/>
    </location>
</feature>
<accession>A0A238J4J2</accession>
<proteinExistence type="predicted"/>